<dbReference type="Proteomes" id="UP000199045">
    <property type="component" value="Unassembled WGS sequence"/>
</dbReference>
<dbReference type="Pfam" id="PF14606">
    <property type="entry name" value="Lipase_GDSL_3"/>
    <property type="match status" value="1"/>
</dbReference>
<dbReference type="AlphaFoldDB" id="A0A1G8B6Y5"/>
<dbReference type="InterPro" id="IPR013830">
    <property type="entry name" value="SGNH_hydro"/>
</dbReference>
<evidence type="ECO:0000313" key="4">
    <source>
        <dbReference type="EMBL" id="SDH28901.1"/>
    </source>
</evidence>
<dbReference type="EMBL" id="FNBN01000010">
    <property type="protein sequence ID" value="SDH28901.1"/>
    <property type="molecule type" value="Genomic_DNA"/>
</dbReference>
<accession>A0A1G8B6Y5</accession>
<dbReference type="GO" id="GO:0016788">
    <property type="term" value="F:hydrolase activity, acting on ester bonds"/>
    <property type="evidence" value="ECO:0007669"/>
    <property type="project" value="UniProtKB-ARBA"/>
</dbReference>
<dbReference type="RefSeq" id="WP_089837557.1">
    <property type="nucleotide sequence ID" value="NZ_FNBN01000010.1"/>
</dbReference>
<name>A0A1G8B6Y5_CHIFI</name>
<reference evidence="4 5" key="1">
    <citation type="submission" date="2016-10" db="EMBL/GenBank/DDBJ databases">
        <authorList>
            <person name="de Groot N.N."/>
        </authorList>
    </citation>
    <scope>NUCLEOTIDE SEQUENCE [LARGE SCALE GENOMIC DNA]</scope>
    <source>
        <strain evidence="4 5">DSM 527</strain>
    </source>
</reference>
<evidence type="ECO:0000259" key="1">
    <source>
        <dbReference type="Pfam" id="PF13472"/>
    </source>
</evidence>
<dbReference type="Gene3D" id="2.60.120.260">
    <property type="entry name" value="Galactose-binding domain-like"/>
    <property type="match status" value="1"/>
</dbReference>
<dbReference type="SUPFAM" id="SSF52266">
    <property type="entry name" value="SGNH hydrolase"/>
    <property type="match status" value="2"/>
</dbReference>
<feature type="domain" description="SGNH hydrolase-type esterase N-terminal" evidence="3">
    <location>
        <begin position="34"/>
        <end position="168"/>
    </location>
</feature>
<dbReference type="Gene3D" id="3.40.50.1110">
    <property type="entry name" value="SGNH hydrolase"/>
    <property type="match status" value="2"/>
</dbReference>
<dbReference type="OrthoDB" id="5624617at2"/>
<protein>
    <submittedName>
        <fullName evidence="4">Lysophospholipase L1</fullName>
    </submittedName>
</protein>
<evidence type="ECO:0000259" key="2">
    <source>
        <dbReference type="Pfam" id="PF14606"/>
    </source>
</evidence>
<feature type="domain" description="SGNH hydrolase-type esterase" evidence="2">
    <location>
        <begin position="178"/>
        <end position="360"/>
    </location>
</feature>
<dbReference type="PANTHER" id="PTHR30383">
    <property type="entry name" value="THIOESTERASE 1/PROTEASE 1/LYSOPHOSPHOLIPASE L1"/>
    <property type="match status" value="1"/>
</dbReference>
<sequence>MLKKLLFLLTFICFEAETYAQSSYDWHDAKWTIGVCEQDANHLFYRLPARLEGKVPTGVWKQSVNSAGEYLHFKTTARSFIIKYIVAGKSYALPHMPATGVSGVDLYGKDMHGEWNWSPPAKYSFGDTCVYEYRNLSIAAGAQADFYLYLPLYASLQWITVGVPEGQRFEYTGPHKDKPIVAYGTSIMQGAVASRAGMAWTNILERKLSRKVINLGFSGNGRFDAPVFDLMAGVDAKLYILDCMPNLVSKKAYPADTIRQRLIYGINKLREQHPAVPILLAEHAAGNMPLGMDTTVINAFHEASNTITEIFNELKKNGVKDIYMLTEKEINFDINSTTDGTHPNDYGMMQYAVAYEKKIREILHEPTGELSTQYPVEQYRDGFDWRKRHEDIIANIEKNNPQVIIFGNSIINYWGGEPKGEKVAGRGEAAWQQYMAPLQVQNAGFGWDRVENVLWRVYHGELDQFKGNKIVVMIGTNNLGLNTDEDIVKGLTFLLQQVRYRKPEATIFLGGILPRRDMLQRVLTLNPKIKAMAAANGYKFFDLSKSFMNGNALNDGLFTGDGLHPNEKGYEVLGERLNGVLRK</sequence>
<dbReference type="InterPro" id="IPR032740">
    <property type="entry name" value="GxDLY"/>
</dbReference>
<gene>
    <name evidence="4" type="ORF">SAMN04488121_110165</name>
</gene>
<dbReference type="InterPro" id="IPR051532">
    <property type="entry name" value="Ester_Hydrolysis_Enzymes"/>
</dbReference>
<evidence type="ECO:0000313" key="5">
    <source>
        <dbReference type="Proteomes" id="UP000199045"/>
    </source>
</evidence>
<proteinExistence type="predicted"/>
<evidence type="ECO:0000259" key="3">
    <source>
        <dbReference type="Pfam" id="PF14607"/>
    </source>
</evidence>
<dbReference type="STRING" id="104663.SAMN04488121_110165"/>
<dbReference type="Pfam" id="PF13472">
    <property type="entry name" value="Lipase_GDSL_2"/>
    <property type="match status" value="1"/>
</dbReference>
<feature type="domain" description="SGNH hydrolase-type esterase" evidence="1">
    <location>
        <begin position="405"/>
        <end position="572"/>
    </location>
</feature>
<organism evidence="4 5">
    <name type="scientific">Chitinophaga filiformis</name>
    <name type="common">Myxococcus filiformis</name>
    <name type="synonym">Flexibacter filiformis</name>
    <dbReference type="NCBI Taxonomy" id="104663"/>
    <lineage>
        <taxon>Bacteria</taxon>
        <taxon>Pseudomonadati</taxon>
        <taxon>Bacteroidota</taxon>
        <taxon>Chitinophagia</taxon>
        <taxon>Chitinophagales</taxon>
        <taxon>Chitinophagaceae</taxon>
        <taxon>Chitinophaga</taxon>
    </lineage>
</organism>
<dbReference type="Pfam" id="PF14607">
    <property type="entry name" value="GxDLY"/>
    <property type="match status" value="1"/>
</dbReference>
<dbReference type="InterPro" id="IPR036514">
    <property type="entry name" value="SGNH_hydro_sf"/>
</dbReference>